<dbReference type="SUPFAM" id="SSF55620">
    <property type="entry name" value="Tetrahydrobiopterin biosynthesis enzymes-like"/>
    <property type="match status" value="1"/>
</dbReference>
<keyword evidence="5 8" id="KW-0862">Zinc</keyword>
<dbReference type="RefSeq" id="WP_123927534.1">
    <property type="nucleotide sequence ID" value="NZ_RKRE01000001.1"/>
</dbReference>
<feature type="binding site" evidence="10">
    <location>
        <position position="29"/>
    </location>
    <ligand>
        <name>Zn(2+)</name>
        <dbReference type="ChEBI" id="CHEBI:29105"/>
    </ligand>
</feature>
<dbReference type="UniPathway" id="UPA00391"/>
<dbReference type="GO" id="GO:0008616">
    <property type="term" value="P:tRNA queuosine(34) biosynthetic process"/>
    <property type="evidence" value="ECO:0007669"/>
    <property type="project" value="UniProtKB-KW"/>
</dbReference>
<feature type="active site" description="Proton acceptor" evidence="9">
    <location>
        <position position="23"/>
    </location>
</feature>
<evidence type="ECO:0000256" key="5">
    <source>
        <dbReference type="ARBA" id="ARBA00022833"/>
    </source>
</evidence>
<evidence type="ECO:0000256" key="8">
    <source>
        <dbReference type="PIRNR" id="PIRNR006113"/>
    </source>
</evidence>
<dbReference type="Pfam" id="PF01242">
    <property type="entry name" value="PTPS"/>
    <property type="match status" value="1"/>
</dbReference>
<evidence type="ECO:0000256" key="9">
    <source>
        <dbReference type="PIRSR" id="PIRSR006113-1"/>
    </source>
</evidence>
<proteinExistence type="inferred from homology"/>
<organism evidence="11 12">
    <name type="scientific">Thermodesulfitimonas autotrophica</name>
    <dbReference type="NCBI Taxonomy" id="1894989"/>
    <lineage>
        <taxon>Bacteria</taxon>
        <taxon>Bacillati</taxon>
        <taxon>Bacillota</taxon>
        <taxon>Clostridia</taxon>
        <taxon>Thermoanaerobacterales</taxon>
        <taxon>Thermoanaerobacteraceae</taxon>
        <taxon>Thermodesulfitimonas</taxon>
    </lineage>
</organism>
<comment type="caution">
    <text evidence="11">The sequence shown here is derived from an EMBL/GenBank/DDBJ whole genome shotgun (WGS) entry which is preliminary data.</text>
</comment>
<dbReference type="AlphaFoldDB" id="A0A3N5BJ18"/>
<feature type="active site" description="Charge relay system" evidence="9">
    <location>
        <position position="67"/>
    </location>
</feature>
<evidence type="ECO:0000256" key="4">
    <source>
        <dbReference type="ARBA" id="ARBA00022723"/>
    </source>
</evidence>
<dbReference type="InterPro" id="IPR007115">
    <property type="entry name" value="6-PTP_synth/QueD"/>
</dbReference>
<feature type="binding site" evidence="10">
    <location>
        <position position="27"/>
    </location>
    <ligand>
        <name>Zn(2+)</name>
        <dbReference type="ChEBI" id="CHEBI:29105"/>
    </ligand>
</feature>
<keyword evidence="6 8" id="KW-0456">Lyase</keyword>
<dbReference type="NCBIfam" id="TIGR03367">
    <property type="entry name" value="queuosine_QueD"/>
    <property type="match status" value="1"/>
</dbReference>
<dbReference type="OrthoDB" id="9804698at2"/>
<dbReference type="Gene3D" id="3.30.479.10">
    <property type="entry name" value="6-pyruvoyl tetrahydropterin synthase/QueD"/>
    <property type="match status" value="1"/>
</dbReference>
<reference evidence="11 12" key="1">
    <citation type="submission" date="2018-11" db="EMBL/GenBank/DDBJ databases">
        <title>Genomic Encyclopedia of Type Strains, Phase IV (KMG-IV): sequencing the most valuable type-strain genomes for metagenomic binning, comparative biology and taxonomic classification.</title>
        <authorList>
            <person name="Goeker M."/>
        </authorList>
    </citation>
    <scope>NUCLEOTIDE SEQUENCE [LARGE SCALE GENOMIC DNA]</scope>
    <source>
        <strain evidence="11 12">DSM 102936</strain>
    </source>
</reference>
<dbReference type="PANTHER" id="PTHR12589:SF7">
    <property type="entry name" value="6-PYRUVOYL TETRAHYDROBIOPTERIN SYNTHASE"/>
    <property type="match status" value="1"/>
</dbReference>
<dbReference type="InterPro" id="IPR038418">
    <property type="entry name" value="6-PTP_synth/QueD_sf"/>
</dbReference>
<dbReference type="GO" id="GO:0070497">
    <property type="term" value="F:6-carboxytetrahydropterin synthase activity"/>
    <property type="evidence" value="ECO:0007669"/>
    <property type="project" value="UniProtKB-EC"/>
</dbReference>
<keyword evidence="8" id="KW-0671">Queuosine biosynthesis</keyword>
<name>A0A3N5BJ18_9THEO</name>
<feature type="binding site" evidence="10">
    <location>
        <position position="14"/>
    </location>
    <ligand>
        <name>Zn(2+)</name>
        <dbReference type="ChEBI" id="CHEBI:29105"/>
    </ligand>
</feature>
<dbReference type="EC" id="4.-.-.-" evidence="8"/>
<evidence type="ECO:0000256" key="7">
    <source>
        <dbReference type="ARBA" id="ARBA00048807"/>
    </source>
</evidence>
<protein>
    <recommendedName>
        <fullName evidence="3 8">6-carboxy-5,6,7,8-tetrahydropterin synthase</fullName>
        <ecNumber evidence="8">4.-.-.-</ecNumber>
    </recommendedName>
</protein>
<keyword evidence="12" id="KW-1185">Reference proteome</keyword>
<evidence type="ECO:0000256" key="1">
    <source>
        <dbReference type="ARBA" id="ARBA00005061"/>
    </source>
</evidence>
<keyword evidence="4 8" id="KW-0479">Metal-binding</keyword>
<evidence type="ECO:0000256" key="6">
    <source>
        <dbReference type="ARBA" id="ARBA00023239"/>
    </source>
</evidence>
<comment type="similarity">
    <text evidence="2 8">Belongs to the PTPS family. QueD subfamily.</text>
</comment>
<feature type="active site" description="Charge relay system" evidence="9">
    <location>
        <position position="114"/>
    </location>
</feature>
<evidence type="ECO:0000256" key="10">
    <source>
        <dbReference type="PIRSR" id="PIRSR006113-2"/>
    </source>
</evidence>
<evidence type="ECO:0000313" key="11">
    <source>
        <dbReference type="EMBL" id="RPF49688.1"/>
    </source>
</evidence>
<accession>A0A3N5BJ18</accession>
<dbReference type="GO" id="GO:0046872">
    <property type="term" value="F:metal ion binding"/>
    <property type="evidence" value="ECO:0007669"/>
    <property type="project" value="UniProtKB-KW"/>
</dbReference>
<sequence>MFELTVETSFAAAHQLEGHPSPCGRLHGHNWVVALTVAGEELAPSGMVVDFKVLKGVLQEVVAELDHRYLNELPFFRNGTPPTAENIARYIFLRATEKLSGQPGVRVRQVRVAESPSAWVVYRP</sequence>
<gene>
    <name evidence="11" type="ORF">EDD75_0508</name>
</gene>
<comment type="catalytic activity">
    <reaction evidence="7 8">
        <text>7,8-dihydroneopterin 3'-triphosphate + H2O = 6-carboxy-5,6,7,8-tetrahydropterin + triphosphate + acetaldehyde + 2 H(+)</text>
        <dbReference type="Rhea" id="RHEA:27966"/>
        <dbReference type="ChEBI" id="CHEBI:15343"/>
        <dbReference type="ChEBI" id="CHEBI:15377"/>
        <dbReference type="ChEBI" id="CHEBI:15378"/>
        <dbReference type="ChEBI" id="CHEBI:18036"/>
        <dbReference type="ChEBI" id="CHEBI:58462"/>
        <dbReference type="ChEBI" id="CHEBI:61032"/>
        <dbReference type="EC" id="4.1.2.50"/>
    </reaction>
</comment>
<dbReference type="PANTHER" id="PTHR12589">
    <property type="entry name" value="PYRUVOYL TETRAHYDROBIOPTERIN SYNTHASE"/>
    <property type="match status" value="1"/>
</dbReference>
<dbReference type="PIRSF" id="PIRSF006113">
    <property type="entry name" value="PTP_synth"/>
    <property type="match status" value="1"/>
</dbReference>
<comment type="cofactor">
    <cofactor evidence="8 10">
        <name>Zn(2+)</name>
        <dbReference type="ChEBI" id="CHEBI:29105"/>
    </cofactor>
    <text evidence="8 10">Binds 1 zinc ion per subunit.</text>
</comment>
<comment type="pathway">
    <text evidence="1 8">Purine metabolism; 7-cyano-7-deazaguanine biosynthesis.</text>
</comment>
<dbReference type="EMBL" id="RKRE01000001">
    <property type="protein sequence ID" value="RPF49688.1"/>
    <property type="molecule type" value="Genomic_DNA"/>
</dbReference>
<evidence type="ECO:0000256" key="2">
    <source>
        <dbReference type="ARBA" id="ARBA00008900"/>
    </source>
</evidence>
<evidence type="ECO:0000256" key="3">
    <source>
        <dbReference type="ARBA" id="ARBA00018141"/>
    </source>
</evidence>
<dbReference type="Proteomes" id="UP000282654">
    <property type="component" value="Unassembled WGS sequence"/>
</dbReference>
<evidence type="ECO:0000313" key="12">
    <source>
        <dbReference type="Proteomes" id="UP000282654"/>
    </source>
</evidence>